<gene>
    <name evidence="8" type="ORF">B0A73_10910</name>
    <name evidence="7" type="ORF">IW18_21650</name>
</gene>
<dbReference type="Gene3D" id="1.10.1740.10">
    <property type="match status" value="1"/>
</dbReference>
<evidence type="ECO:0000256" key="3">
    <source>
        <dbReference type="ARBA" id="ARBA00023082"/>
    </source>
</evidence>
<keyword evidence="3" id="KW-0731">Sigma factor</keyword>
<dbReference type="SUPFAM" id="SSF88659">
    <property type="entry name" value="Sigma3 and sigma4 domains of RNA polymerase sigma factors"/>
    <property type="match status" value="1"/>
</dbReference>
<dbReference type="AlphaFoldDB" id="A0A0D0ER74"/>
<dbReference type="InterPro" id="IPR013249">
    <property type="entry name" value="RNA_pol_sigma70_r4_t2"/>
</dbReference>
<evidence type="ECO:0000313" key="8">
    <source>
        <dbReference type="EMBL" id="OXA87428.1"/>
    </source>
</evidence>
<dbReference type="InterPro" id="IPR013325">
    <property type="entry name" value="RNA_pol_sigma_r2"/>
</dbReference>
<keyword evidence="2" id="KW-0805">Transcription regulation</keyword>
<comment type="similarity">
    <text evidence="1">Belongs to the sigma-70 factor family. ECF subfamily.</text>
</comment>
<dbReference type="RefSeq" id="WP_041520293.1">
    <property type="nucleotide sequence ID" value="NZ_JPRK01000027.1"/>
</dbReference>
<evidence type="ECO:0000256" key="1">
    <source>
        <dbReference type="ARBA" id="ARBA00010641"/>
    </source>
</evidence>
<accession>A0A0D0ER74</accession>
<dbReference type="Pfam" id="PF04542">
    <property type="entry name" value="Sigma70_r2"/>
    <property type="match status" value="1"/>
</dbReference>
<proteinExistence type="inferred from homology"/>
<reference evidence="8 10" key="2">
    <citation type="submission" date="2016-11" db="EMBL/GenBank/DDBJ databases">
        <title>Whole genomes of Flavobacteriaceae.</title>
        <authorList>
            <person name="Stine C."/>
            <person name="Li C."/>
            <person name="Tadesse D."/>
        </authorList>
    </citation>
    <scope>NUCLEOTIDE SEQUENCE [LARGE SCALE GENOMIC DNA]</scope>
    <source>
        <strain evidence="8 10">ATCC 51468</strain>
    </source>
</reference>
<dbReference type="PANTHER" id="PTHR43133">
    <property type="entry name" value="RNA POLYMERASE ECF-TYPE SIGMA FACTO"/>
    <property type="match status" value="1"/>
</dbReference>
<evidence type="ECO:0000313" key="10">
    <source>
        <dbReference type="Proteomes" id="UP000198302"/>
    </source>
</evidence>
<dbReference type="SUPFAM" id="SSF88946">
    <property type="entry name" value="Sigma2 domain of RNA polymerase sigma factors"/>
    <property type="match status" value="1"/>
</dbReference>
<feature type="domain" description="RNA polymerase sigma-70 region 2" evidence="5">
    <location>
        <begin position="12"/>
        <end position="78"/>
    </location>
</feature>
<evidence type="ECO:0000256" key="2">
    <source>
        <dbReference type="ARBA" id="ARBA00023015"/>
    </source>
</evidence>
<reference evidence="7 9" key="1">
    <citation type="submission" date="2015-01" db="EMBL/GenBank/DDBJ databases">
        <title>Genome of Flavobacterium hibernum DSM 12611.</title>
        <authorList>
            <person name="Stropko S.J."/>
            <person name="Pipes S.E."/>
            <person name="Newman J.D."/>
        </authorList>
    </citation>
    <scope>NUCLEOTIDE SEQUENCE [LARGE SCALE GENOMIC DNA]</scope>
    <source>
        <strain evidence="7 9">DSM 12611</strain>
    </source>
</reference>
<dbReference type="STRING" id="37752.IW18_21650"/>
<protein>
    <submittedName>
        <fullName evidence="7">RNA polymerase sigma70 factor</fullName>
    </submittedName>
    <submittedName>
        <fullName evidence="8">RNA polymerase subunit sigma-70</fullName>
    </submittedName>
</protein>
<dbReference type="Pfam" id="PF08281">
    <property type="entry name" value="Sigma70_r4_2"/>
    <property type="match status" value="1"/>
</dbReference>
<dbReference type="NCBIfam" id="TIGR02937">
    <property type="entry name" value="sigma70-ECF"/>
    <property type="match status" value="1"/>
</dbReference>
<dbReference type="Proteomes" id="UP000032061">
    <property type="component" value="Unassembled WGS sequence"/>
</dbReference>
<evidence type="ECO:0000259" key="6">
    <source>
        <dbReference type="Pfam" id="PF08281"/>
    </source>
</evidence>
<evidence type="ECO:0000313" key="9">
    <source>
        <dbReference type="Proteomes" id="UP000032061"/>
    </source>
</evidence>
<evidence type="ECO:0000313" key="7">
    <source>
        <dbReference type="EMBL" id="KIO50563.1"/>
    </source>
</evidence>
<dbReference type="PANTHER" id="PTHR43133:SF45">
    <property type="entry name" value="RNA POLYMERASE ECF-TYPE SIGMA FACTOR"/>
    <property type="match status" value="1"/>
</dbReference>
<dbReference type="Gene3D" id="1.10.10.10">
    <property type="entry name" value="Winged helix-like DNA-binding domain superfamily/Winged helix DNA-binding domain"/>
    <property type="match status" value="1"/>
</dbReference>
<keyword evidence="4" id="KW-0804">Transcription</keyword>
<dbReference type="GO" id="GO:0003677">
    <property type="term" value="F:DNA binding"/>
    <property type="evidence" value="ECO:0007669"/>
    <property type="project" value="InterPro"/>
</dbReference>
<comment type="caution">
    <text evidence="7">The sequence shown here is derived from an EMBL/GenBank/DDBJ whole genome shotgun (WGS) entry which is preliminary data.</text>
</comment>
<dbReference type="OrthoDB" id="9780326at2"/>
<name>A0A0D0ER74_9FLAO</name>
<sequence length="167" mass="19837">MKEKEQEFLNRIEKHKGILYKVSKMYMDNSDDQQDLFQEIVCQLWKSYDSFRNESQFSTWMYRVAVNTAIVFLKKEKRKVDKYEIASENIRDDEGDSDIKESQIDHFYKAVQKLEKIDKAIIFYQLEGFSHKEIGDNLGISEGNARVKLNRAKEKLKEIIKNQGYGF</sequence>
<dbReference type="InterPro" id="IPR014284">
    <property type="entry name" value="RNA_pol_sigma-70_dom"/>
</dbReference>
<dbReference type="InterPro" id="IPR007627">
    <property type="entry name" value="RNA_pol_sigma70_r2"/>
</dbReference>
<dbReference type="GO" id="GO:0006352">
    <property type="term" value="P:DNA-templated transcription initiation"/>
    <property type="evidence" value="ECO:0007669"/>
    <property type="project" value="InterPro"/>
</dbReference>
<dbReference type="InterPro" id="IPR036388">
    <property type="entry name" value="WH-like_DNA-bd_sf"/>
</dbReference>
<evidence type="ECO:0000259" key="5">
    <source>
        <dbReference type="Pfam" id="PF04542"/>
    </source>
</evidence>
<dbReference type="Proteomes" id="UP000198302">
    <property type="component" value="Unassembled WGS sequence"/>
</dbReference>
<dbReference type="InterPro" id="IPR013324">
    <property type="entry name" value="RNA_pol_sigma_r3/r4-like"/>
</dbReference>
<feature type="domain" description="RNA polymerase sigma factor 70 region 4 type 2" evidence="6">
    <location>
        <begin position="108"/>
        <end position="156"/>
    </location>
</feature>
<evidence type="ECO:0000256" key="4">
    <source>
        <dbReference type="ARBA" id="ARBA00023163"/>
    </source>
</evidence>
<dbReference type="GO" id="GO:0016987">
    <property type="term" value="F:sigma factor activity"/>
    <property type="evidence" value="ECO:0007669"/>
    <property type="project" value="UniProtKB-KW"/>
</dbReference>
<dbReference type="EMBL" id="MUGX01000012">
    <property type="protein sequence ID" value="OXA87428.1"/>
    <property type="molecule type" value="Genomic_DNA"/>
</dbReference>
<dbReference type="EMBL" id="JPRK01000027">
    <property type="protein sequence ID" value="KIO50563.1"/>
    <property type="molecule type" value="Genomic_DNA"/>
</dbReference>
<organism evidence="7 9">
    <name type="scientific">Flavobacterium hibernum</name>
    <dbReference type="NCBI Taxonomy" id="37752"/>
    <lineage>
        <taxon>Bacteria</taxon>
        <taxon>Pseudomonadati</taxon>
        <taxon>Bacteroidota</taxon>
        <taxon>Flavobacteriia</taxon>
        <taxon>Flavobacteriales</taxon>
        <taxon>Flavobacteriaceae</taxon>
        <taxon>Flavobacterium</taxon>
    </lineage>
</organism>
<keyword evidence="10" id="KW-1185">Reference proteome</keyword>
<dbReference type="InterPro" id="IPR039425">
    <property type="entry name" value="RNA_pol_sigma-70-like"/>
</dbReference>